<dbReference type="SUPFAM" id="SSF46785">
    <property type="entry name" value="Winged helix' DNA-binding domain"/>
    <property type="match status" value="1"/>
</dbReference>
<dbReference type="InterPro" id="IPR036390">
    <property type="entry name" value="WH_DNA-bd_sf"/>
</dbReference>
<dbReference type="Pfam" id="PF03466">
    <property type="entry name" value="LysR_substrate"/>
    <property type="match status" value="1"/>
</dbReference>
<evidence type="ECO:0000256" key="4">
    <source>
        <dbReference type="ARBA" id="ARBA00023163"/>
    </source>
</evidence>
<comment type="caution">
    <text evidence="6">The sequence shown here is derived from an EMBL/GenBank/DDBJ whole genome shotgun (WGS) entry which is preliminary data.</text>
</comment>
<dbReference type="AlphaFoldDB" id="A0A9D2P6K1"/>
<dbReference type="FunFam" id="1.10.10.10:FF:000001">
    <property type="entry name" value="LysR family transcriptional regulator"/>
    <property type="match status" value="1"/>
</dbReference>
<dbReference type="PANTHER" id="PTHR30126">
    <property type="entry name" value="HTH-TYPE TRANSCRIPTIONAL REGULATOR"/>
    <property type="match status" value="1"/>
</dbReference>
<sequence>MNLNQLHYFVKLAQIEHYTRAAEELNISQPSLSHAIGMLESELGTKLFEKRGRNVVLTRYGSFFREYAEQALKTLDTGVRKVRALTGQIEGVVELAYIYTLGSEFVPQLVSDFIHTYEELNVKFRFTVGNTSEVVQGLKDEKYDIGFCSMAEKESGIQFTPVGTENLVVVVPKGHPLSYSESVDLEQAAAYPQIFYTPNSGLRPVVDRMFERLKIKPDIAYEIEEDGSMAGLVSRNFGIAVMPEIPVLKMLDVDVLRIRNQHEKRYVYMARNKEQYEPPIVRRFEEYVKRRGL</sequence>
<dbReference type="PRINTS" id="PR00039">
    <property type="entry name" value="HTHLYSR"/>
</dbReference>
<dbReference type="Gene3D" id="3.40.190.290">
    <property type="match status" value="1"/>
</dbReference>
<feature type="domain" description="HTH lysR-type" evidence="5">
    <location>
        <begin position="1"/>
        <end position="58"/>
    </location>
</feature>
<dbReference type="Pfam" id="PF00126">
    <property type="entry name" value="HTH_1"/>
    <property type="match status" value="1"/>
</dbReference>
<dbReference type="InterPro" id="IPR036388">
    <property type="entry name" value="WH-like_DNA-bd_sf"/>
</dbReference>
<comment type="similarity">
    <text evidence="1">Belongs to the LysR transcriptional regulatory family.</text>
</comment>
<evidence type="ECO:0000259" key="5">
    <source>
        <dbReference type="PROSITE" id="PS50931"/>
    </source>
</evidence>
<evidence type="ECO:0000313" key="7">
    <source>
        <dbReference type="Proteomes" id="UP000823895"/>
    </source>
</evidence>
<evidence type="ECO:0000256" key="1">
    <source>
        <dbReference type="ARBA" id="ARBA00009437"/>
    </source>
</evidence>
<dbReference type="EMBL" id="DWWI01000205">
    <property type="protein sequence ID" value="HJC43988.1"/>
    <property type="molecule type" value="Genomic_DNA"/>
</dbReference>
<protein>
    <submittedName>
        <fullName evidence="6">LysR family transcriptional regulator</fullName>
    </submittedName>
</protein>
<dbReference type="Gene3D" id="1.10.10.10">
    <property type="entry name" value="Winged helix-like DNA-binding domain superfamily/Winged helix DNA-binding domain"/>
    <property type="match status" value="1"/>
</dbReference>
<name>A0A9D2P6K1_9FIRM</name>
<dbReference type="InterPro" id="IPR005119">
    <property type="entry name" value="LysR_subst-bd"/>
</dbReference>
<accession>A0A9D2P6K1</accession>
<gene>
    <name evidence="6" type="ORF">H9756_10000</name>
</gene>
<dbReference type="Proteomes" id="UP000823895">
    <property type="component" value="Unassembled WGS sequence"/>
</dbReference>
<keyword evidence="2" id="KW-0805">Transcription regulation</keyword>
<keyword evidence="4" id="KW-0804">Transcription</keyword>
<keyword evidence="3" id="KW-0238">DNA-binding</keyword>
<dbReference type="InterPro" id="IPR000847">
    <property type="entry name" value="LysR_HTH_N"/>
</dbReference>
<evidence type="ECO:0000313" key="6">
    <source>
        <dbReference type="EMBL" id="HJC43988.1"/>
    </source>
</evidence>
<evidence type="ECO:0000256" key="2">
    <source>
        <dbReference type="ARBA" id="ARBA00023015"/>
    </source>
</evidence>
<dbReference type="GO" id="GO:0000976">
    <property type="term" value="F:transcription cis-regulatory region binding"/>
    <property type="evidence" value="ECO:0007669"/>
    <property type="project" value="TreeGrafter"/>
</dbReference>
<organism evidence="6 7">
    <name type="scientific">Candidatus Mediterraneibacter gallistercoris</name>
    <dbReference type="NCBI Taxonomy" id="2838671"/>
    <lineage>
        <taxon>Bacteria</taxon>
        <taxon>Bacillati</taxon>
        <taxon>Bacillota</taxon>
        <taxon>Clostridia</taxon>
        <taxon>Lachnospirales</taxon>
        <taxon>Lachnospiraceae</taxon>
        <taxon>Mediterraneibacter</taxon>
    </lineage>
</organism>
<dbReference type="PROSITE" id="PS50931">
    <property type="entry name" value="HTH_LYSR"/>
    <property type="match status" value="1"/>
</dbReference>
<dbReference type="PANTHER" id="PTHR30126:SF39">
    <property type="entry name" value="HTH-TYPE TRANSCRIPTIONAL REGULATOR CYSL"/>
    <property type="match status" value="1"/>
</dbReference>
<reference evidence="6" key="2">
    <citation type="submission" date="2021-04" db="EMBL/GenBank/DDBJ databases">
        <authorList>
            <person name="Gilroy R."/>
        </authorList>
    </citation>
    <scope>NUCLEOTIDE SEQUENCE</scope>
    <source>
        <strain evidence="6">CHK165-2605</strain>
    </source>
</reference>
<dbReference type="GO" id="GO:0003700">
    <property type="term" value="F:DNA-binding transcription factor activity"/>
    <property type="evidence" value="ECO:0007669"/>
    <property type="project" value="InterPro"/>
</dbReference>
<evidence type="ECO:0000256" key="3">
    <source>
        <dbReference type="ARBA" id="ARBA00023125"/>
    </source>
</evidence>
<dbReference type="CDD" id="cd08434">
    <property type="entry name" value="PBP2_GltC_like"/>
    <property type="match status" value="1"/>
</dbReference>
<dbReference type="SUPFAM" id="SSF53850">
    <property type="entry name" value="Periplasmic binding protein-like II"/>
    <property type="match status" value="1"/>
</dbReference>
<reference evidence="6" key="1">
    <citation type="journal article" date="2021" name="PeerJ">
        <title>Extensive microbial diversity within the chicken gut microbiome revealed by metagenomics and culture.</title>
        <authorList>
            <person name="Gilroy R."/>
            <person name="Ravi A."/>
            <person name="Getino M."/>
            <person name="Pursley I."/>
            <person name="Horton D.L."/>
            <person name="Alikhan N.F."/>
            <person name="Baker D."/>
            <person name="Gharbi K."/>
            <person name="Hall N."/>
            <person name="Watson M."/>
            <person name="Adriaenssens E.M."/>
            <person name="Foster-Nyarko E."/>
            <person name="Jarju S."/>
            <person name="Secka A."/>
            <person name="Antonio M."/>
            <person name="Oren A."/>
            <person name="Chaudhuri R.R."/>
            <person name="La Ragione R."/>
            <person name="Hildebrand F."/>
            <person name="Pallen M.J."/>
        </authorList>
    </citation>
    <scope>NUCLEOTIDE SEQUENCE</scope>
    <source>
        <strain evidence="6">CHK165-2605</strain>
    </source>
</reference>
<proteinExistence type="inferred from homology"/>